<dbReference type="GO" id="GO:0019867">
    <property type="term" value="C:outer membrane"/>
    <property type="evidence" value="ECO:0007669"/>
    <property type="project" value="TreeGrafter"/>
</dbReference>
<evidence type="ECO:0000259" key="5">
    <source>
        <dbReference type="SMART" id="SM00644"/>
    </source>
</evidence>
<dbReference type="PANTHER" id="PTHR30417">
    <property type="entry name" value="N-ACETYLMURAMOYL-L-ALANINE AMIDASE AMID"/>
    <property type="match status" value="1"/>
</dbReference>
<evidence type="ECO:0000313" key="7">
    <source>
        <dbReference type="Proteomes" id="UP000048949"/>
    </source>
</evidence>
<evidence type="ECO:0000313" key="6">
    <source>
        <dbReference type="EMBL" id="CRK73991.1"/>
    </source>
</evidence>
<dbReference type="EC" id="3.5.1.28" evidence="2"/>
<proteinExistence type="predicted"/>
<dbReference type="STRING" id="282199.GCA_001049735_00014"/>
<dbReference type="SMART" id="SM00644">
    <property type="entry name" value="Ami_2"/>
    <property type="match status" value="1"/>
</dbReference>
<dbReference type="GO" id="GO:0008745">
    <property type="term" value="F:N-acetylmuramoyl-L-alanine amidase activity"/>
    <property type="evidence" value="ECO:0007669"/>
    <property type="project" value="UniProtKB-EC"/>
</dbReference>
<evidence type="ECO:0000256" key="1">
    <source>
        <dbReference type="ARBA" id="ARBA00001561"/>
    </source>
</evidence>
<dbReference type="OrthoDB" id="9794842at2"/>
<dbReference type="EMBL" id="CVQV01000001">
    <property type="protein sequence ID" value="CRK73991.1"/>
    <property type="molecule type" value="Genomic_DNA"/>
</dbReference>
<organism evidence="6 7">
    <name type="scientific">Nereida ignava</name>
    <dbReference type="NCBI Taxonomy" id="282199"/>
    <lineage>
        <taxon>Bacteria</taxon>
        <taxon>Pseudomonadati</taxon>
        <taxon>Pseudomonadota</taxon>
        <taxon>Alphaproteobacteria</taxon>
        <taxon>Rhodobacterales</taxon>
        <taxon>Roseobacteraceae</taxon>
        <taxon>Nereida</taxon>
    </lineage>
</organism>
<accession>A0A0U1NGW5</accession>
<keyword evidence="7" id="KW-1185">Reference proteome</keyword>
<evidence type="ECO:0000256" key="4">
    <source>
        <dbReference type="ARBA" id="ARBA00023316"/>
    </source>
</evidence>
<dbReference type="Pfam" id="PF01510">
    <property type="entry name" value="Amidase_2"/>
    <property type="match status" value="1"/>
</dbReference>
<keyword evidence="3 6" id="KW-0378">Hydrolase</keyword>
<dbReference type="GO" id="GO:0009253">
    <property type="term" value="P:peptidoglycan catabolic process"/>
    <property type="evidence" value="ECO:0007669"/>
    <property type="project" value="InterPro"/>
</dbReference>
<dbReference type="PANTHER" id="PTHR30417:SF1">
    <property type="entry name" value="N-ACETYLMURAMOYL-L-ALANINE AMIDASE AMID"/>
    <property type="match status" value="1"/>
</dbReference>
<reference evidence="6 7" key="1">
    <citation type="submission" date="2015-04" db="EMBL/GenBank/DDBJ databases">
        <authorList>
            <person name="Syromyatnikov M.Y."/>
            <person name="Popov V.N."/>
        </authorList>
    </citation>
    <scope>NUCLEOTIDE SEQUENCE [LARGE SCALE GENOMIC DNA]</scope>
    <source>
        <strain evidence="6 7">CECT 5292</strain>
    </source>
</reference>
<dbReference type="GO" id="GO:0009254">
    <property type="term" value="P:peptidoglycan turnover"/>
    <property type="evidence" value="ECO:0007669"/>
    <property type="project" value="TreeGrafter"/>
</dbReference>
<dbReference type="SUPFAM" id="SSF55846">
    <property type="entry name" value="N-acetylmuramoyl-L-alanine amidase-like"/>
    <property type="match status" value="1"/>
</dbReference>
<evidence type="ECO:0000256" key="2">
    <source>
        <dbReference type="ARBA" id="ARBA00011901"/>
    </source>
</evidence>
<dbReference type="Gene3D" id="3.40.80.10">
    <property type="entry name" value="Peptidoglycan recognition protein-like"/>
    <property type="match status" value="1"/>
</dbReference>
<keyword evidence="4" id="KW-0961">Cell wall biogenesis/degradation</keyword>
<name>A0A0U1NGW5_9RHOB</name>
<dbReference type="InterPro" id="IPR002502">
    <property type="entry name" value="Amidase_domain"/>
</dbReference>
<feature type="domain" description="N-acetylmuramoyl-L-alanine amidase" evidence="5">
    <location>
        <begin position="10"/>
        <end position="143"/>
    </location>
</feature>
<dbReference type="InterPro" id="IPR051206">
    <property type="entry name" value="NAMLAA_amidase_2"/>
</dbReference>
<evidence type="ECO:0000256" key="3">
    <source>
        <dbReference type="ARBA" id="ARBA00022801"/>
    </source>
</evidence>
<dbReference type="CDD" id="cd06583">
    <property type="entry name" value="PGRP"/>
    <property type="match status" value="1"/>
</dbReference>
<comment type="catalytic activity">
    <reaction evidence="1">
        <text>Hydrolyzes the link between N-acetylmuramoyl residues and L-amino acid residues in certain cell-wall glycopeptides.</text>
        <dbReference type="EC" id="3.5.1.28"/>
    </reaction>
</comment>
<dbReference type="Proteomes" id="UP000048949">
    <property type="component" value="Unassembled WGS sequence"/>
</dbReference>
<dbReference type="AlphaFoldDB" id="A0A0U1NGW5"/>
<dbReference type="GO" id="GO:0071555">
    <property type="term" value="P:cell wall organization"/>
    <property type="evidence" value="ECO:0007669"/>
    <property type="project" value="UniProtKB-KW"/>
</dbReference>
<sequence>MLADSIWHPSPNFGPRRDGLTPQLVVLHYTAMTDLDEVLERLCTPEHEVSCHYLIDEDGRLFTLVDGAMRAWHAGAGSWAGVSDINSRSIGIELLNSGRVRFSDAQMHRLEVVLACVMDRWRIAPHGVIGHSDMAPARKQDPGRFFDWQRLAQKGLSVWSDASIGRDTADFAQTAAQFGYPVNEAGVDAVFEAFRHRFRPWHVGPLDATDCAMMDDLATRFSARSLSLT</sequence>
<protein>
    <recommendedName>
        <fullName evidence="2">N-acetylmuramoyl-L-alanine amidase</fullName>
        <ecNumber evidence="2">3.5.1.28</ecNumber>
    </recommendedName>
</protein>
<gene>
    <name evidence="6" type="primary">amiD</name>
    <name evidence="6" type="ORF">NIG5292_00014</name>
</gene>
<dbReference type="InterPro" id="IPR036505">
    <property type="entry name" value="Amidase/PGRP_sf"/>
</dbReference>
<dbReference type="RefSeq" id="WP_048597308.1">
    <property type="nucleotide sequence ID" value="NZ_CBFHGK010000001.1"/>
</dbReference>